<organism evidence="2 3">
    <name type="scientific">Kingdonia uniflora</name>
    <dbReference type="NCBI Taxonomy" id="39325"/>
    <lineage>
        <taxon>Eukaryota</taxon>
        <taxon>Viridiplantae</taxon>
        <taxon>Streptophyta</taxon>
        <taxon>Embryophyta</taxon>
        <taxon>Tracheophyta</taxon>
        <taxon>Spermatophyta</taxon>
        <taxon>Magnoliopsida</taxon>
        <taxon>Ranunculales</taxon>
        <taxon>Circaeasteraceae</taxon>
        <taxon>Kingdonia</taxon>
    </lineage>
</organism>
<accession>A0A7J7P3A8</accession>
<dbReference type="InterPro" id="IPR057225">
    <property type="entry name" value="DUF7903"/>
</dbReference>
<sequence length="118" mass="13574">MNHSFKNWFIFCSQTDDNQLLSGSIRLDPVLPESWVAWPNEKDLWVLMLDKSLLKGDCEDYCDVSSVKIVPWVYIADKIESDLVAYIEQLRSKMGLGECEEVLKPVFVAQFSKVVFHG</sequence>
<dbReference type="Pfam" id="PF25475">
    <property type="entry name" value="DUF7903"/>
    <property type="match status" value="1"/>
</dbReference>
<name>A0A7J7P3A8_9MAGN</name>
<gene>
    <name evidence="2" type="ORF">GIB67_039888</name>
</gene>
<keyword evidence="3" id="KW-1185">Reference proteome</keyword>
<dbReference type="AlphaFoldDB" id="A0A7J7P3A8"/>
<dbReference type="EMBL" id="JACGCM010000309">
    <property type="protein sequence ID" value="KAF6173937.1"/>
    <property type="molecule type" value="Genomic_DNA"/>
</dbReference>
<feature type="domain" description="DUF7903" evidence="1">
    <location>
        <begin position="2"/>
        <end position="118"/>
    </location>
</feature>
<comment type="caution">
    <text evidence="2">The sequence shown here is derived from an EMBL/GenBank/DDBJ whole genome shotgun (WGS) entry which is preliminary data.</text>
</comment>
<reference evidence="2 3" key="1">
    <citation type="journal article" date="2020" name="IScience">
        <title>Genome Sequencing of the Endangered Kingdonia uniflora (Circaeasteraceae, Ranunculales) Reveals Potential Mechanisms of Evolutionary Specialization.</title>
        <authorList>
            <person name="Sun Y."/>
            <person name="Deng T."/>
            <person name="Zhang A."/>
            <person name="Moore M.J."/>
            <person name="Landis J.B."/>
            <person name="Lin N."/>
            <person name="Zhang H."/>
            <person name="Zhang X."/>
            <person name="Huang J."/>
            <person name="Zhang X."/>
            <person name="Sun H."/>
            <person name="Wang H."/>
        </authorList>
    </citation>
    <scope>NUCLEOTIDE SEQUENCE [LARGE SCALE GENOMIC DNA]</scope>
    <source>
        <strain evidence="2">TB1705</strain>
        <tissue evidence="2">Leaf</tissue>
    </source>
</reference>
<evidence type="ECO:0000259" key="1">
    <source>
        <dbReference type="Pfam" id="PF25475"/>
    </source>
</evidence>
<dbReference type="Proteomes" id="UP000541444">
    <property type="component" value="Unassembled WGS sequence"/>
</dbReference>
<evidence type="ECO:0000313" key="3">
    <source>
        <dbReference type="Proteomes" id="UP000541444"/>
    </source>
</evidence>
<proteinExistence type="predicted"/>
<evidence type="ECO:0000313" key="2">
    <source>
        <dbReference type="EMBL" id="KAF6173937.1"/>
    </source>
</evidence>
<dbReference type="OrthoDB" id="1720041at2759"/>
<protein>
    <recommendedName>
        <fullName evidence="1">DUF7903 domain-containing protein</fullName>
    </recommendedName>
</protein>